<sequence length="55" mass="6228">GLQGHSSFLSITLPDEMLHEGEVFGYQEKFYQVRSVLKDAEDHFCLNVNSIVEAV</sequence>
<organism evidence="1">
    <name type="scientific">marine metagenome</name>
    <dbReference type="NCBI Taxonomy" id="408172"/>
    <lineage>
        <taxon>unclassified sequences</taxon>
        <taxon>metagenomes</taxon>
        <taxon>ecological metagenomes</taxon>
    </lineage>
</organism>
<name>A0A382T2K6_9ZZZZ</name>
<accession>A0A382T2K6</accession>
<protein>
    <submittedName>
        <fullName evidence="1">Uncharacterized protein</fullName>
    </submittedName>
</protein>
<gene>
    <name evidence="1" type="ORF">METZ01_LOCUS368561</name>
</gene>
<evidence type="ECO:0000313" key="1">
    <source>
        <dbReference type="EMBL" id="SVD15707.1"/>
    </source>
</evidence>
<proteinExistence type="predicted"/>
<reference evidence="1" key="1">
    <citation type="submission" date="2018-05" db="EMBL/GenBank/DDBJ databases">
        <authorList>
            <person name="Lanie J.A."/>
            <person name="Ng W.-L."/>
            <person name="Kazmierczak K.M."/>
            <person name="Andrzejewski T.M."/>
            <person name="Davidsen T.M."/>
            <person name="Wayne K.J."/>
            <person name="Tettelin H."/>
            <person name="Glass J.I."/>
            <person name="Rusch D."/>
            <person name="Podicherti R."/>
            <person name="Tsui H.-C.T."/>
            <person name="Winkler M.E."/>
        </authorList>
    </citation>
    <scope>NUCLEOTIDE SEQUENCE</scope>
</reference>
<dbReference type="AlphaFoldDB" id="A0A382T2K6"/>
<feature type="non-terminal residue" evidence="1">
    <location>
        <position position="1"/>
    </location>
</feature>
<dbReference type="EMBL" id="UINC01133030">
    <property type="protein sequence ID" value="SVD15707.1"/>
    <property type="molecule type" value="Genomic_DNA"/>
</dbReference>